<proteinExistence type="predicted"/>
<dbReference type="RefSeq" id="WP_135244387.1">
    <property type="nucleotide sequence ID" value="NZ_SIHO01000001.1"/>
</dbReference>
<dbReference type="AlphaFoldDB" id="A0A4Y9EQD3"/>
<keyword evidence="3" id="KW-0583">PHB biosynthesis</keyword>
<accession>A0A4Y9EQD3</accession>
<evidence type="ECO:0000313" key="5">
    <source>
        <dbReference type="EMBL" id="TFU05662.1"/>
    </source>
</evidence>
<dbReference type="GO" id="GO:0042619">
    <property type="term" value="P:poly-hydroxybutyrate biosynthetic process"/>
    <property type="evidence" value="ECO:0007669"/>
    <property type="project" value="UniProtKB-KW"/>
</dbReference>
<dbReference type="OrthoDB" id="7569374at2"/>
<evidence type="ECO:0000313" key="6">
    <source>
        <dbReference type="Proteomes" id="UP000297737"/>
    </source>
</evidence>
<dbReference type="Pfam" id="PF09712">
    <property type="entry name" value="PHA_synth_III_E"/>
    <property type="match status" value="1"/>
</dbReference>
<evidence type="ECO:0000256" key="3">
    <source>
        <dbReference type="ARBA" id="ARBA00022752"/>
    </source>
</evidence>
<organism evidence="5 6">
    <name type="scientific">Glacieibacterium arshaanense</name>
    <dbReference type="NCBI Taxonomy" id="2511025"/>
    <lineage>
        <taxon>Bacteria</taxon>
        <taxon>Pseudomonadati</taxon>
        <taxon>Pseudomonadota</taxon>
        <taxon>Alphaproteobacteria</taxon>
        <taxon>Sphingomonadales</taxon>
        <taxon>Sphingosinicellaceae</taxon>
        <taxon>Glacieibacterium</taxon>
    </lineage>
</organism>
<name>A0A4Y9EQD3_9SPHN</name>
<keyword evidence="6" id="KW-1185">Reference proteome</keyword>
<reference evidence="5 6" key="1">
    <citation type="submission" date="2019-02" db="EMBL/GenBank/DDBJ databases">
        <title>Polymorphobacter sp. isolated from the lake at the Tibet of China.</title>
        <authorList>
            <person name="Li A."/>
        </authorList>
    </citation>
    <scope>NUCLEOTIDE SEQUENCE [LARGE SCALE GENOMIC DNA]</scope>
    <source>
        <strain evidence="5 6">DJ1R-1</strain>
    </source>
</reference>
<evidence type="ECO:0000256" key="1">
    <source>
        <dbReference type="ARBA" id="ARBA00004683"/>
    </source>
</evidence>
<evidence type="ECO:0000256" key="2">
    <source>
        <dbReference type="ARBA" id="ARBA00019066"/>
    </source>
</evidence>
<dbReference type="InterPro" id="IPR010123">
    <property type="entry name" value="PHA_synth_III_E"/>
</dbReference>
<dbReference type="EMBL" id="SIHO01000001">
    <property type="protein sequence ID" value="TFU05662.1"/>
    <property type="molecule type" value="Genomic_DNA"/>
</dbReference>
<dbReference type="UniPathway" id="UPA00917"/>
<comment type="pathway">
    <text evidence="1">Biopolymer metabolism; poly-(R)-3-hydroxybutanoate biosynthesis.</text>
</comment>
<gene>
    <name evidence="5" type="ORF">EUV02_01100</name>
</gene>
<feature type="region of interest" description="Disordered" evidence="4">
    <location>
        <begin position="102"/>
        <end position="122"/>
    </location>
</feature>
<dbReference type="Proteomes" id="UP000297737">
    <property type="component" value="Unassembled WGS sequence"/>
</dbReference>
<sequence length="122" mass="13517">MSDAKLPDPAAMLRDMLGQWEKTSNEAMTQLMATNEFGRAMSQMTTMSLEAKNNFSEIFGKVLTGMNLPSRDELLTVATQIRDVDARLDRIEALLVKLTGASPVAERPAIPRPPRTRKPVKS</sequence>
<comment type="caution">
    <text evidence="5">The sequence shown here is derived from an EMBL/GenBank/DDBJ whole genome shotgun (WGS) entry which is preliminary data.</text>
</comment>
<protein>
    <recommendedName>
        <fullName evidence="2">Poly(3-hydroxyalkanoate) polymerase subunit PhaE</fullName>
    </recommendedName>
</protein>
<evidence type="ECO:0000256" key="4">
    <source>
        <dbReference type="SAM" id="MobiDB-lite"/>
    </source>
</evidence>